<dbReference type="SUPFAM" id="SSF81383">
    <property type="entry name" value="F-box domain"/>
    <property type="match status" value="1"/>
</dbReference>
<dbReference type="SUPFAM" id="SSF52047">
    <property type="entry name" value="RNI-like"/>
    <property type="match status" value="1"/>
</dbReference>
<sequence length="436" mass="49707">MRKCKRTAAECVDRHPKVRQKDAINSLPDEILQHILCFIPTKLAVTTSLLSSRWRHVWCRTPSISLESSALRAASRMQTQYRYTAPKMMSLHLLTGSKDNVKHVNRWIELAMSRRVEKMDLELQFKSDYYEFPHFFYINSSFKELRVEVRFTSVVPSCFVAWTSLKKLSFRSCKLSDNSIAMILSGCPILEFLKLDGCVDLHDLKLSNALRLRTLQVFGPRSLSQSPVKIVAPHVRCLKLRNSLILCTLGDISSLAEAKLNISAHALPSINPVSLGVMVVPMAEMLEKLHNVENLTFGRDFLKNLSRPELGGVPFPKFKRIKALALDTPLSADMCVIIEKLLQQSPGLKTLTIHTRSHNTKPALWKTSRWEAELKHIATRIESLLKKTKALEEMVVQLDDRYFKAIGFEEMAQTLSRNYKNVSIVFSTKPAAIEEW</sequence>
<name>A0A6D2LBV1_9BRAS</name>
<dbReference type="Gene3D" id="3.80.10.10">
    <property type="entry name" value="Ribonuclease Inhibitor"/>
    <property type="match status" value="1"/>
</dbReference>
<dbReference type="InterPro" id="IPR036047">
    <property type="entry name" value="F-box-like_dom_sf"/>
</dbReference>
<evidence type="ECO:0000313" key="2">
    <source>
        <dbReference type="EMBL" id="CAA7062240.1"/>
    </source>
</evidence>
<dbReference type="OrthoDB" id="1034868at2759"/>
<organism evidence="2 3">
    <name type="scientific">Microthlaspi erraticum</name>
    <dbReference type="NCBI Taxonomy" id="1685480"/>
    <lineage>
        <taxon>Eukaryota</taxon>
        <taxon>Viridiplantae</taxon>
        <taxon>Streptophyta</taxon>
        <taxon>Embryophyta</taxon>
        <taxon>Tracheophyta</taxon>
        <taxon>Spermatophyta</taxon>
        <taxon>Magnoliopsida</taxon>
        <taxon>eudicotyledons</taxon>
        <taxon>Gunneridae</taxon>
        <taxon>Pentapetalae</taxon>
        <taxon>rosids</taxon>
        <taxon>malvids</taxon>
        <taxon>Brassicales</taxon>
        <taxon>Brassicaceae</taxon>
        <taxon>Coluteocarpeae</taxon>
        <taxon>Microthlaspi</taxon>
    </lineage>
</organism>
<dbReference type="CDD" id="cd22160">
    <property type="entry name" value="F-box_AtFBL13-like"/>
    <property type="match status" value="1"/>
</dbReference>
<dbReference type="EMBL" id="CACVBM020001928">
    <property type="protein sequence ID" value="CAA7062240.1"/>
    <property type="molecule type" value="Genomic_DNA"/>
</dbReference>
<dbReference type="AlphaFoldDB" id="A0A6D2LBV1"/>
<protein>
    <recommendedName>
        <fullName evidence="1">F-box domain-containing protein</fullName>
    </recommendedName>
</protein>
<keyword evidence="3" id="KW-1185">Reference proteome</keyword>
<dbReference type="InterPro" id="IPR032675">
    <property type="entry name" value="LRR_dom_sf"/>
</dbReference>
<dbReference type="PANTHER" id="PTHR31900:SF32">
    <property type="entry name" value="F-BOX_RNI_FBD-LIKE DOMAIN PROTEIN"/>
    <property type="match status" value="1"/>
</dbReference>
<gene>
    <name evidence="2" type="ORF">MERR_LOCUS49476</name>
</gene>
<dbReference type="InterPro" id="IPR001810">
    <property type="entry name" value="F-box_dom"/>
</dbReference>
<comment type="caution">
    <text evidence="2">The sequence shown here is derived from an EMBL/GenBank/DDBJ whole genome shotgun (WGS) entry which is preliminary data.</text>
</comment>
<dbReference type="PROSITE" id="PS50181">
    <property type="entry name" value="FBOX"/>
    <property type="match status" value="1"/>
</dbReference>
<dbReference type="InterPro" id="IPR050232">
    <property type="entry name" value="FBL13/AtMIF1-like"/>
</dbReference>
<evidence type="ECO:0000259" key="1">
    <source>
        <dbReference type="PROSITE" id="PS50181"/>
    </source>
</evidence>
<dbReference type="InterPro" id="IPR055357">
    <property type="entry name" value="LRR_At1g61320_AtMIF1"/>
</dbReference>
<evidence type="ECO:0000313" key="3">
    <source>
        <dbReference type="Proteomes" id="UP000467841"/>
    </source>
</evidence>
<reference evidence="2" key="1">
    <citation type="submission" date="2020-01" db="EMBL/GenBank/DDBJ databases">
        <authorList>
            <person name="Mishra B."/>
        </authorList>
    </citation>
    <scope>NUCLEOTIDE SEQUENCE [LARGE SCALE GENOMIC DNA]</scope>
</reference>
<dbReference type="InterPro" id="IPR053781">
    <property type="entry name" value="F-box_AtFBL13-like"/>
</dbReference>
<feature type="domain" description="F-box" evidence="1">
    <location>
        <begin position="21"/>
        <end position="57"/>
    </location>
</feature>
<dbReference type="Pfam" id="PF00646">
    <property type="entry name" value="F-box"/>
    <property type="match status" value="1"/>
</dbReference>
<dbReference type="Proteomes" id="UP000467841">
    <property type="component" value="Unassembled WGS sequence"/>
</dbReference>
<dbReference type="PANTHER" id="PTHR31900">
    <property type="entry name" value="F-BOX/RNI SUPERFAMILY PROTEIN-RELATED"/>
    <property type="match status" value="1"/>
</dbReference>
<dbReference type="Gene3D" id="1.20.1280.50">
    <property type="match status" value="1"/>
</dbReference>
<proteinExistence type="predicted"/>
<accession>A0A6D2LBV1</accession>
<dbReference type="Pfam" id="PF23622">
    <property type="entry name" value="LRR_At1g61320_AtMIF1"/>
    <property type="match status" value="1"/>
</dbReference>